<comment type="caution">
    <text evidence="2">The sequence shown here is derived from an EMBL/GenBank/DDBJ whole genome shotgun (WGS) entry which is preliminary data.</text>
</comment>
<feature type="region of interest" description="Disordered" evidence="1">
    <location>
        <begin position="1"/>
        <end position="80"/>
    </location>
</feature>
<sequence>VSIEHPSSLEPLPLGQGPTLSGLNSSCPSRGTSPVHSFVHSGPVNSGLDSSLESGLDSSLESGLGLGESSSSQPCVRKEKGRQVPARFVMALAEKCAKLSQVPEFLEDPTLVESDFEEGDSVDDSLGVYLLDFDEEGKLGDLGSGEEDPVSSYVDGTKSFDEPTMAADKPTKEVNLGTEESPKTTQDPKLKPYQELVGRVVRQFRKLTLVHTPRAQNILADSLASLASSIPIPLGKSSEIVSVQRLRVPSHVDPWFSQLVRPSPSLRVHALSKEPEIDLEDGHPWYFDIENFLKDGSFPYYATSADRWAIRRVSERYKIIGPCTYHNRGIYPWKYNRSPAPHSSLRSPSLGLYLRELLTSSSSLSRRWSGRGGLNAVDASGRCSPPRTTEGSPRDTMSSRKANADPVLEGVACWACRCCSRRFFSTRSFSIS</sequence>
<evidence type="ECO:0000313" key="2">
    <source>
        <dbReference type="EMBL" id="MQL72956.1"/>
    </source>
</evidence>
<dbReference type="PANTHER" id="PTHR48475">
    <property type="entry name" value="RIBONUCLEASE H"/>
    <property type="match status" value="1"/>
</dbReference>
<evidence type="ECO:0008006" key="4">
    <source>
        <dbReference type="Google" id="ProtNLM"/>
    </source>
</evidence>
<feature type="compositionally biased region" description="Polar residues" evidence="1">
    <location>
        <begin position="18"/>
        <end position="35"/>
    </location>
</feature>
<reference evidence="2" key="1">
    <citation type="submission" date="2017-07" db="EMBL/GenBank/DDBJ databases">
        <title>Taro Niue Genome Assembly and Annotation.</title>
        <authorList>
            <person name="Atibalentja N."/>
            <person name="Keating K."/>
            <person name="Fields C.J."/>
        </authorList>
    </citation>
    <scope>NUCLEOTIDE SEQUENCE</scope>
    <source>
        <strain evidence="2">Niue_2</strain>
        <tissue evidence="2">Leaf</tissue>
    </source>
</reference>
<dbReference type="PANTHER" id="PTHR48475:SF1">
    <property type="entry name" value="RNASE H TYPE-1 DOMAIN-CONTAINING PROTEIN"/>
    <property type="match status" value="1"/>
</dbReference>
<organism evidence="2 3">
    <name type="scientific">Colocasia esculenta</name>
    <name type="common">Wild taro</name>
    <name type="synonym">Arum esculentum</name>
    <dbReference type="NCBI Taxonomy" id="4460"/>
    <lineage>
        <taxon>Eukaryota</taxon>
        <taxon>Viridiplantae</taxon>
        <taxon>Streptophyta</taxon>
        <taxon>Embryophyta</taxon>
        <taxon>Tracheophyta</taxon>
        <taxon>Spermatophyta</taxon>
        <taxon>Magnoliopsida</taxon>
        <taxon>Liliopsida</taxon>
        <taxon>Araceae</taxon>
        <taxon>Aroideae</taxon>
        <taxon>Colocasieae</taxon>
        <taxon>Colocasia</taxon>
    </lineage>
</organism>
<dbReference type="EMBL" id="NMUH01000147">
    <property type="protein sequence ID" value="MQL72956.1"/>
    <property type="molecule type" value="Genomic_DNA"/>
</dbReference>
<feature type="compositionally biased region" description="Basic and acidic residues" evidence="1">
    <location>
        <begin position="180"/>
        <end position="189"/>
    </location>
</feature>
<proteinExistence type="predicted"/>
<keyword evidence="3" id="KW-1185">Reference proteome</keyword>
<feature type="region of interest" description="Disordered" evidence="1">
    <location>
        <begin position="139"/>
        <end position="189"/>
    </location>
</feature>
<evidence type="ECO:0000256" key="1">
    <source>
        <dbReference type="SAM" id="MobiDB-lite"/>
    </source>
</evidence>
<feature type="region of interest" description="Disordered" evidence="1">
    <location>
        <begin position="377"/>
        <end position="401"/>
    </location>
</feature>
<gene>
    <name evidence="2" type="ORF">Taro_005282</name>
</gene>
<name>A0A843TS04_COLES</name>
<feature type="compositionally biased region" description="Low complexity" evidence="1">
    <location>
        <begin position="46"/>
        <end position="72"/>
    </location>
</feature>
<feature type="compositionally biased region" description="Polar residues" evidence="1">
    <location>
        <begin position="386"/>
        <end position="401"/>
    </location>
</feature>
<protein>
    <recommendedName>
        <fullName evidence="4">RNase H type-1 domain-containing protein</fullName>
    </recommendedName>
</protein>
<dbReference type="AlphaFoldDB" id="A0A843TS04"/>
<feature type="non-terminal residue" evidence="2">
    <location>
        <position position="432"/>
    </location>
</feature>
<accession>A0A843TS04</accession>
<evidence type="ECO:0000313" key="3">
    <source>
        <dbReference type="Proteomes" id="UP000652761"/>
    </source>
</evidence>
<dbReference type="Proteomes" id="UP000652761">
    <property type="component" value="Unassembled WGS sequence"/>
</dbReference>